<dbReference type="InterPro" id="IPR029753">
    <property type="entry name" value="D-isomer_DH_CS"/>
</dbReference>
<dbReference type="EMBL" id="JAABOO010000003">
    <property type="protein sequence ID" value="NER14944.1"/>
    <property type="molecule type" value="Genomic_DNA"/>
</dbReference>
<dbReference type="PROSITE" id="PS00671">
    <property type="entry name" value="D_2_HYDROXYACID_DH_3"/>
    <property type="match status" value="1"/>
</dbReference>
<evidence type="ECO:0000256" key="1">
    <source>
        <dbReference type="ARBA" id="ARBA00023002"/>
    </source>
</evidence>
<reference evidence="4 5" key="1">
    <citation type="submission" date="2020-01" db="EMBL/GenBank/DDBJ databases">
        <title>Leptobacterium flavescens.</title>
        <authorList>
            <person name="Wang G."/>
        </authorList>
    </citation>
    <scope>NUCLEOTIDE SEQUENCE [LARGE SCALE GENOMIC DNA]</scope>
    <source>
        <strain evidence="4 5">KCTC 22160</strain>
    </source>
</reference>
<dbReference type="SUPFAM" id="SSF51735">
    <property type="entry name" value="NAD(P)-binding Rossmann-fold domains"/>
    <property type="match status" value="1"/>
</dbReference>
<keyword evidence="4" id="KW-0670">Pyruvate</keyword>
<dbReference type="InterPro" id="IPR036291">
    <property type="entry name" value="NAD(P)-bd_dom_sf"/>
</dbReference>
<comment type="caution">
    <text evidence="4">The sequence shown here is derived from an EMBL/GenBank/DDBJ whole genome shotgun (WGS) entry which is preliminary data.</text>
</comment>
<dbReference type="GO" id="GO:0016616">
    <property type="term" value="F:oxidoreductase activity, acting on the CH-OH group of donors, NAD or NADP as acceptor"/>
    <property type="evidence" value="ECO:0007669"/>
    <property type="project" value="UniProtKB-ARBA"/>
</dbReference>
<keyword evidence="5" id="KW-1185">Reference proteome</keyword>
<sequence>MSILIVFNNKDPKPWEKILKQKLMQADVSIFPQVKDPATVRFVLCWKPEKDILDRFPNLRVVQSVGAAVEHITRTQNLNENIIISRIVDSRLSEDMWEFLLAAVMQHLKGLSHYSRQQQEKLWQQKEYRTVDQTTVSVLGLGKMGGLVAAKFARLGFKVKGWSASEKSIPKVEAYTGAEELDGFLANSDILINLLPLTHQTEGILNRENLQKLKKGAYLINVGRGEHLVENDLTYLLDREHLSGALLDVFTMEPLPECHSFWEHPKIQITPHIASLTNINSAADQVIENYRNFLEGKPLLNTVSLQKGY</sequence>
<dbReference type="SUPFAM" id="SSF52283">
    <property type="entry name" value="Formate/glycerate dehydrogenase catalytic domain-like"/>
    <property type="match status" value="1"/>
</dbReference>
<dbReference type="Gene3D" id="3.40.50.720">
    <property type="entry name" value="NAD(P)-binding Rossmann-like Domain"/>
    <property type="match status" value="2"/>
</dbReference>
<gene>
    <name evidence="4" type="ORF">GWK08_15920</name>
</gene>
<evidence type="ECO:0000259" key="3">
    <source>
        <dbReference type="Pfam" id="PF02826"/>
    </source>
</evidence>
<evidence type="ECO:0000313" key="5">
    <source>
        <dbReference type="Proteomes" id="UP000468581"/>
    </source>
</evidence>
<dbReference type="GO" id="GO:0051287">
    <property type="term" value="F:NAD binding"/>
    <property type="evidence" value="ECO:0007669"/>
    <property type="project" value="InterPro"/>
</dbReference>
<evidence type="ECO:0000256" key="2">
    <source>
        <dbReference type="ARBA" id="ARBA00023027"/>
    </source>
</evidence>
<organism evidence="4 5">
    <name type="scientific">Leptobacterium flavescens</name>
    <dbReference type="NCBI Taxonomy" id="472055"/>
    <lineage>
        <taxon>Bacteria</taxon>
        <taxon>Pseudomonadati</taxon>
        <taxon>Bacteroidota</taxon>
        <taxon>Flavobacteriia</taxon>
        <taxon>Flavobacteriales</taxon>
        <taxon>Flavobacteriaceae</taxon>
        <taxon>Leptobacterium</taxon>
    </lineage>
</organism>
<dbReference type="CDD" id="cd12164">
    <property type="entry name" value="GDH_like_2"/>
    <property type="match status" value="1"/>
</dbReference>
<proteinExistence type="predicted"/>
<keyword evidence="2" id="KW-0520">NAD</keyword>
<dbReference type="PANTHER" id="PTHR43333:SF1">
    <property type="entry name" value="D-ISOMER SPECIFIC 2-HYDROXYACID DEHYDROGENASE NAD-BINDING DOMAIN-CONTAINING PROTEIN"/>
    <property type="match status" value="1"/>
</dbReference>
<protein>
    <submittedName>
        <fullName evidence="4">Glyoxylate/hydroxypyruvate reductase A</fullName>
    </submittedName>
</protein>
<dbReference type="Pfam" id="PF02826">
    <property type="entry name" value="2-Hacid_dh_C"/>
    <property type="match status" value="1"/>
</dbReference>
<dbReference type="AlphaFoldDB" id="A0A6P0UNQ8"/>
<dbReference type="Proteomes" id="UP000468581">
    <property type="component" value="Unassembled WGS sequence"/>
</dbReference>
<dbReference type="RefSeq" id="WP_163608220.1">
    <property type="nucleotide sequence ID" value="NZ_JAABOO010000003.1"/>
</dbReference>
<dbReference type="PANTHER" id="PTHR43333">
    <property type="entry name" value="2-HACID_DH_C DOMAIN-CONTAINING PROTEIN"/>
    <property type="match status" value="1"/>
</dbReference>
<dbReference type="InterPro" id="IPR006140">
    <property type="entry name" value="D-isomer_DH_NAD-bd"/>
</dbReference>
<name>A0A6P0UNQ8_9FLAO</name>
<keyword evidence="1" id="KW-0560">Oxidoreductase</keyword>
<evidence type="ECO:0000313" key="4">
    <source>
        <dbReference type="EMBL" id="NER14944.1"/>
    </source>
</evidence>
<feature type="domain" description="D-isomer specific 2-hydroxyacid dehydrogenase NAD-binding" evidence="3">
    <location>
        <begin position="102"/>
        <end position="274"/>
    </location>
</feature>
<accession>A0A6P0UNQ8</accession>